<evidence type="ECO:0000259" key="3">
    <source>
        <dbReference type="PROSITE" id="PS50093"/>
    </source>
</evidence>
<protein>
    <submittedName>
        <fullName evidence="4">Unannotated protein</fullName>
    </submittedName>
</protein>
<dbReference type="CDD" id="cd00146">
    <property type="entry name" value="PKD"/>
    <property type="match status" value="1"/>
</dbReference>
<dbReference type="EMBL" id="CAEZXR010000030">
    <property type="protein sequence ID" value="CAB4690802.1"/>
    <property type="molecule type" value="Genomic_DNA"/>
</dbReference>
<accession>A0A6J6NXW8</accession>
<dbReference type="InterPro" id="IPR000601">
    <property type="entry name" value="PKD_dom"/>
</dbReference>
<dbReference type="PROSITE" id="PS50093">
    <property type="entry name" value="PKD"/>
    <property type="match status" value="1"/>
</dbReference>
<feature type="region of interest" description="Disordered" evidence="1">
    <location>
        <begin position="259"/>
        <end position="354"/>
    </location>
</feature>
<keyword evidence="2" id="KW-1133">Transmembrane helix</keyword>
<dbReference type="Gene3D" id="2.60.40.10">
    <property type="entry name" value="Immunoglobulins"/>
    <property type="match status" value="1"/>
</dbReference>
<dbReference type="InterPro" id="IPR013783">
    <property type="entry name" value="Ig-like_fold"/>
</dbReference>
<proteinExistence type="predicted"/>
<dbReference type="AlphaFoldDB" id="A0A6J6NXW8"/>
<sequence length="429" mass="43404">MRARRTLGALVLGLGASLVALAAPVAAATCPDGGPCVVVEVVGSVSETRTYSAQEVVDLTDLVDAPYLLRDEAGVERSPDTRTWTSLQALVDAMAPLSHDLVTYTEVIDEQGTSLRLDEHALDDPGSNGFEDALMPAVSFSGSSGGQGGAITYLRPLRDDQDVNVSAQANRKGYFQTDAALRIVVHTSGRLLRPVVTATEVTRAGVAANTYDLTASVPDAPAGLTYDWALGDGDTSSVAAPRHTYDATDRSTYYVVLSVTGDDGSSGRSDPVAVEVSEPPPEESPGPTPGGGESEGPDTGPTDSGGAHEGGSTGGAPAEGGPTLGGLSEVETGGEPSVVTPTPDAGPGPAPVAGRQVSGTLLIGLAAGAAPSVAPEDVAPSARASSPRTALPTWLLAVAGGVLLLAAGALGESPAVRRAWRRRRDKVGT</sequence>
<dbReference type="SUPFAM" id="SSF49299">
    <property type="entry name" value="PKD domain"/>
    <property type="match status" value="1"/>
</dbReference>
<gene>
    <name evidence="4" type="ORF">UFOPK2579_00397</name>
</gene>
<feature type="domain" description="PKD" evidence="3">
    <location>
        <begin position="194"/>
        <end position="276"/>
    </location>
</feature>
<name>A0A6J6NXW8_9ZZZZ</name>
<reference evidence="4" key="1">
    <citation type="submission" date="2020-05" db="EMBL/GenBank/DDBJ databases">
        <authorList>
            <person name="Chiriac C."/>
            <person name="Salcher M."/>
            <person name="Ghai R."/>
            <person name="Kavagutti S V."/>
        </authorList>
    </citation>
    <scope>NUCLEOTIDE SEQUENCE</scope>
</reference>
<dbReference type="Pfam" id="PF18911">
    <property type="entry name" value="PKD_4"/>
    <property type="match status" value="1"/>
</dbReference>
<feature type="transmembrane region" description="Helical" evidence="2">
    <location>
        <begin position="394"/>
        <end position="416"/>
    </location>
</feature>
<organism evidence="4">
    <name type="scientific">freshwater metagenome</name>
    <dbReference type="NCBI Taxonomy" id="449393"/>
    <lineage>
        <taxon>unclassified sequences</taxon>
        <taxon>metagenomes</taxon>
        <taxon>ecological metagenomes</taxon>
    </lineage>
</organism>
<evidence type="ECO:0000256" key="1">
    <source>
        <dbReference type="SAM" id="MobiDB-lite"/>
    </source>
</evidence>
<evidence type="ECO:0000313" key="4">
    <source>
        <dbReference type="EMBL" id="CAB4690802.1"/>
    </source>
</evidence>
<keyword evidence="2" id="KW-0472">Membrane</keyword>
<dbReference type="InterPro" id="IPR035986">
    <property type="entry name" value="PKD_dom_sf"/>
</dbReference>
<feature type="compositionally biased region" description="Gly residues" evidence="1">
    <location>
        <begin position="307"/>
        <end position="324"/>
    </location>
</feature>
<evidence type="ECO:0000256" key="2">
    <source>
        <dbReference type="SAM" id="Phobius"/>
    </source>
</evidence>
<keyword evidence="2" id="KW-0812">Transmembrane</keyword>
<feature type="compositionally biased region" description="Pro residues" evidence="1">
    <location>
        <begin position="278"/>
        <end position="288"/>
    </location>
</feature>